<protein>
    <submittedName>
        <fullName evidence="2">Cytoplasmic protein</fullName>
    </submittedName>
</protein>
<proteinExistence type="predicted"/>
<dbReference type="Proteomes" id="UP000075515">
    <property type="component" value="Unassembled WGS sequence"/>
</dbReference>
<evidence type="ECO:0000313" key="2">
    <source>
        <dbReference type="EMBL" id="KYF94483.1"/>
    </source>
</evidence>
<dbReference type="EMBL" id="JEMC01001738">
    <property type="protein sequence ID" value="KYF94483.1"/>
    <property type="molecule type" value="Genomic_DNA"/>
</dbReference>
<feature type="region of interest" description="Disordered" evidence="1">
    <location>
        <begin position="399"/>
        <end position="423"/>
    </location>
</feature>
<sequence>MKDTLSAAEARRIALAAQGFRAERPGPAATKQHLTRLIERLGVVQIDSVNVVSRTHYLPAFSRLGAYPRPMLEELAWARKRPLFEYWAHEASLLPLAAQPLLRWRMADARDGVGVWKGVARFLREHRPVVDRALEQIRERGPLAASELEVGAKGAGGWWGWSDAKRAAECLFWSGELTTATRRGTFERVYGLPEKVLPRAVLEAPTPARDDAQRALIRIAARAMGVATERDLRDYFRMGVAEAKARVAELVEAGELLPVGVKGWREPAFLDPAARRPRRIEVCALLSPFDNLIWFRERTERMFGVRVRLEIYTPAAKRTHGYYVLPFLEGDAITARVDLKADRKAGVLLVQASHAEPGAGAETPERLAGELRTMAAWLGLEHVRVEPKGDLAERLTRAVSGVRSTGSATSRRARSRTSAATRA</sequence>
<reference evidence="2 3" key="1">
    <citation type="submission" date="2014-02" db="EMBL/GenBank/DDBJ databases">
        <title>The small core and large imbalanced accessory genome model reveals a collaborative survival strategy of Sorangium cellulosum strains in nature.</title>
        <authorList>
            <person name="Han K."/>
            <person name="Peng R."/>
            <person name="Blom J."/>
            <person name="Li Y.-Z."/>
        </authorList>
    </citation>
    <scope>NUCLEOTIDE SEQUENCE [LARGE SCALE GENOMIC DNA]</scope>
    <source>
        <strain evidence="2 3">So0149</strain>
    </source>
</reference>
<evidence type="ECO:0000313" key="3">
    <source>
        <dbReference type="Proteomes" id="UP000075515"/>
    </source>
</evidence>
<name>A0A150SBN3_SORCE</name>
<dbReference type="InterPro" id="IPR009351">
    <property type="entry name" value="AlkZ-like"/>
</dbReference>
<dbReference type="Pfam" id="PF06224">
    <property type="entry name" value="AlkZ-like"/>
    <property type="match status" value="1"/>
</dbReference>
<dbReference type="AlphaFoldDB" id="A0A150SBN3"/>
<accession>A0A150SBN3</accession>
<evidence type="ECO:0000256" key="1">
    <source>
        <dbReference type="SAM" id="MobiDB-lite"/>
    </source>
</evidence>
<organism evidence="2 3">
    <name type="scientific">Sorangium cellulosum</name>
    <name type="common">Polyangium cellulosum</name>
    <dbReference type="NCBI Taxonomy" id="56"/>
    <lineage>
        <taxon>Bacteria</taxon>
        <taxon>Pseudomonadati</taxon>
        <taxon>Myxococcota</taxon>
        <taxon>Polyangia</taxon>
        <taxon>Polyangiales</taxon>
        <taxon>Polyangiaceae</taxon>
        <taxon>Sorangium</taxon>
    </lineage>
</organism>
<dbReference type="PANTHER" id="PTHR30528">
    <property type="entry name" value="CYTOPLASMIC PROTEIN"/>
    <property type="match status" value="1"/>
</dbReference>
<dbReference type="PANTHER" id="PTHR30528:SF0">
    <property type="entry name" value="CYTOPLASMIC PROTEIN"/>
    <property type="match status" value="1"/>
</dbReference>
<comment type="caution">
    <text evidence="2">The sequence shown here is derived from an EMBL/GenBank/DDBJ whole genome shotgun (WGS) entry which is preliminary data.</text>
</comment>
<gene>
    <name evidence="2" type="ORF">BE18_17370</name>
</gene>